<sequence length="91" mass="10242">MSTVTVTLSNDGQIFIPKPIRDQLHWEGGRALILETTATGISLRIHPANQPQRLESLRGFLKQDRFPLSTEELCAPVDVTTDWDAAEQRNQ</sequence>
<keyword evidence="3" id="KW-1185">Reference proteome</keyword>
<evidence type="ECO:0000259" key="1">
    <source>
        <dbReference type="SMART" id="SM00966"/>
    </source>
</evidence>
<dbReference type="Proteomes" id="UP000002964">
    <property type="component" value="Unassembled WGS sequence"/>
</dbReference>
<protein>
    <submittedName>
        <fullName evidence="2">Looped-hinge helix DNA binding domain, AbrB family</fullName>
    </submittedName>
</protein>
<feature type="domain" description="SpoVT-AbrB" evidence="1">
    <location>
        <begin position="6"/>
        <end position="53"/>
    </location>
</feature>
<dbReference type="AlphaFoldDB" id="H8Z1W9"/>
<organism evidence="2 3">
    <name type="scientific">Thiorhodovibrio frisius</name>
    <dbReference type="NCBI Taxonomy" id="631362"/>
    <lineage>
        <taxon>Bacteria</taxon>
        <taxon>Pseudomonadati</taxon>
        <taxon>Pseudomonadota</taxon>
        <taxon>Gammaproteobacteria</taxon>
        <taxon>Chromatiales</taxon>
        <taxon>Chromatiaceae</taxon>
        <taxon>Thiorhodovibrio</taxon>
    </lineage>
</organism>
<proteinExistence type="predicted"/>
<dbReference type="eggNOG" id="COG2002">
    <property type="taxonomic scope" value="Bacteria"/>
</dbReference>
<dbReference type="OrthoDB" id="9811597at2"/>
<dbReference type="InterPro" id="IPR007159">
    <property type="entry name" value="SpoVT-AbrB_dom"/>
</dbReference>
<dbReference type="HOGENOM" id="CLU_158484_8_0_6"/>
<dbReference type="Gene3D" id="2.10.260.10">
    <property type="match status" value="1"/>
</dbReference>
<dbReference type="STRING" id="631362.Thi970DRAFT_02870"/>
<dbReference type="InterPro" id="IPR037914">
    <property type="entry name" value="SpoVT-AbrB_sf"/>
</dbReference>
<dbReference type="NCBIfam" id="TIGR01439">
    <property type="entry name" value="lp_hng_hel_AbrB"/>
    <property type="match status" value="1"/>
</dbReference>
<dbReference type="SUPFAM" id="SSF89447">
    <property type="entry name" value="AbrB/MazE/MraZ-like"/>
    <property type="match status" value="1"/>
</dbReference>
<name>H8Z1W9_9GAMM</name>
<dbReference type="GO" id="GO:0003677">
    <property type="term" value="F:DNA binding"/>
    <property type="evidence" value="ECO:0007669"/>
    <property type="project" value="InterPro"/>
</dbReference>
<reference evidence="2 3" key="2">
    <citation type="submission" date="2011-11" db="EMBL/GenBank/DDBJ databases">
        <authorList>
            <consortium name="US DOE Joint Genome Institute"/>
            <person name="Lucas S."/>
            <person name="Han J."/>
            <person name="Lapidus A."/>
            <person name="Cheng J.-F."/>
            <person name="Goodwin L."/>
            <person name="Pitluck S."/>
            <person name="Peters L."/>
            <person name="Ovchinnikova G."/>
            <person name="Zhang X."/>
            <person name="Detter J.C."/>
            <person name="Han C."/>
            <person name="Tapia R."/>
            <person name="Land M."/>
            <person name="Hauser L."/>
            <person name="Kyrpides N."/>
            <person name="Ivanova N."/>
            <person name="Pagani I."/>
            <person name="Vogl K."/>
            <person name="Liu Z."/>
            <person name="Overmann J."/>
            <person name="Frigaard N.-U."/>
            <person name="Bryant D."/>
            <person name="Woyke T."/>
        </authorList>
    </citation>
    <scope>NUCLEOTIDE SEQUENCE [LARGE SCALE GENOMIC DNA]</scope>
    <source>
        <strain evidence="2 3">970</strain>
    </source>
</reference>
<dbReference type="SMART" id="SM00966">
    <property type="entry name" value="SpoVT_AbrB"/>
    <property type="match status" value="1"/>
</dbReference>
<accession>H8Z1W9</accession>
<evidence type="ECO:0000313" key="3">
    <source>
        <dbReference type="Proteomes" id="UP000002964"/>
    </source>
</evidence>
<evidence type="ECO:0000313" key="2">
    <source>
        <dbReference type="EMBL" id="EIC22597.1"/>
    </source>
</evidence>
<dbReference type="RefSeq" id="WP_009149526.1">
    <property type="nucleotide sequence ID" value="NZ_CP121471.1"/>
</dbReference>
<reference evidence="3" key="1">
    <citation type="submission" date="2011-06" db="EMBL/GenBank/DDBJ databases">
        <authorList>
            <consortium name="US DOE Joint Genome Institute (JGI-PGF)"/>
            <person name="Lucas S."/>
            <person name="Han J."/>
            <person name="Lapidus A."/>
            <person name="Cheng J.-F."/>
            <person name="Goodwin L."/>
            <person name="Pitluck S."/>
            <person name="Peters L."/>
            <person name="Land M.L."/>
            <person name="Hauser L."/>
            <person name="Vogl K."/>
            <person name="Liu Z."/>
            <person name="Overmann J."/>
            <person name="Frigaard N.-U."/>
            <person name="Bryant D.A."/>
            <person name="Woyke T.J."/>
        </authorList>
    </citation>
    <scope>NUCLEOTIDE SEQUENCE [LARGE SCALE GENOMIC DNA]</scope>
    <source>
        <strain evidence="3">970</strain>
    </source>
</reference>
<dbReference type="EMBL" id="JH603169">
    <property type="protein sequence ID" value="EIC22597.1"/>
    <property type="molecule type" value="Genomic_DNA"/>
</dbReference>
<gene>
    <name evidence="2" type="ORF">Thi970DRAFT_02870</name>
</gene>